<dbReference type="AlphaFoldDB" id="A0A3S3BA68"/>
<dbReference type="EMBL" id="RKLN01000001">
    <property type="protein sequence ID" value="RVW06702.1"/>
    <property type="molecule type" value="Genomic_DNA"/>
</dbReference>
<proteinExistence type="predicted"/>
<evidence type="ECO:0008006" key="3">
    <source>
        <dbReference type="Google" id="ProtNLM"/>
    </source>
</evidence>
<reference evidence="1 2" key="1">
    <citation type="submission" date="2018-11" db="EMBL/GenBank/DDBJ databases">
        <title>Rhodococcus spongicola sp. nov. and Rhodococcus xishaensis sp. nov. from marine sponges.</title>
        <authorList>
            <person name="Li L."/>
            <person name="Lin H.W."/>
        </authorList>
    </citation>
    <scope>NUCLEOTIDE SEQUENCE [LARGE SCALE GENOMIC DNA]</scope>
    <source>
        <strain evidence="1 2">LHW50502</strain>
    </source>
</reference>
<evidence type="ECO:0000313" key="2">
    <source>
        <dbReference type="Proteomes" id="UP000284333"/>
    </source>
</evidence>
<evidence type="ECO:0000313" key="1">
    <source>
        <dbReference type="EMBL" id="RVW06702.1"/>
    </source>
</evidence>
<protein>
    <recommendedName>
        <fullName evidence="3">ATP-binding protein</fullName>
    </recommendedName>
</protein>
<sequence length="976" mass="107126">MCATRPMILIIDEFGKNLEAFAESGHLGDPYLLQELAELTQGDDALPLVIITMQHLSFDEYVQETSAARRREWSKVQGRFQDIPYVETPSQSRRLIVGSLERTTPKLDKAADKWITANSTTFEHLGLRDLVEDARDAIPLHPLTLAVLPDLCTRYGQNERTLFSFMAGTEPLAVPAFLDSSEWNPSQPVPLLGLDRVYDYFLDSAGSMIGVSETASRWMEIETRIRDTVGLTSAELRALKSIGVLNLVSSGGSVRASRPMLEFALLTGQDGSSTLDEVGTVLTSLEDRGLIVYRTFSDEYRVWQGSDYDLRRAIAGAKRQCATKDLATLLNEVTPLEPAVAGRHSQRNGVLRIFEQKFSNLTPADFQAPDAAWDGAVLYATAHPSEELLELASGGKPIVVITPNDLAAVEEAALEAAALQLALHSAEDENVDWVAKRELAERTAAAQQQLRSLVGSAWNSRASWVLAGYDGELAPKTGLSAVLSEVSDRAYTDTPRVSNEMIARRELTSQGAKARRVLMEAMLAKGGEQSFGIEGYGPERAIYDALFRSTGMHRESSEGVWEIQAPSDTQWKAVWQTIDSVFKDARTTRTNLLEVTRRLTEPPIGLKEGVIPLLVATNLVVNANEIALYEHGSLVLSLDDAVAERLTRNPVHFTVRNTGTDSGSRRIVVNALIARLKIKAGSQQPTFLNVATALFRELRLLPPYAQKTKSAISADALEVRSAFHAASEPDVLVFETLPQVLGMKPFPAIGNGNQVDAGKYADRLAEVILELKGAYDALLDDIKSHLIDATALTGTVSELTLSETRKLLAGQAANLDGGILEPRLKAFVGALARPLEDRAWLENVAMVVSEGHAPRVWNDDMANRFSLRISEVGGTMRRVQAVLYDRRAADAEPDGFAISRMTLTHPDGTERTELLSITERQRESIDAHFEPLLAQLGEVWGSRTKACRMLMARLALEETDTSSALHGEHRKDIHHG</sequence>
<name>A0A3S3BA68_9NOCA</name>
<accession>A0A3S3BA68</accession>
<comment type="caution">
    <text evidence="1">The sequence shown here is derived from an EMBL/GenBank/DDBJ whole genome shotgun (WGS) entry which is preliminary data.</text>
</comment>
<gene>
    <name evidence="1" type="ORF">EF834_00475</name>
</gene>
<dbReference type="Proteomes" id="UP000284333">
    <property type="component" value="Unassembled WGS sequence"/>
</dbReference>
<dbReference type="OrthoDB" id="856045at2"/>
<organism evidence="1 2">
    <name type="scientific">Rhodococcus spongiicola</name>
    <dbReference type="NCBI Taxonomy" id="2487352"/>
    <lineage>
        <taxon>Bacteria</taxon>
        <taxon>Bacillati</taxon>
        <taxon>Actinomycetota</taxon>
        <taxon>Actinomycetes</taxon>
        <taxon>Mycobacteriales</taxon>
        <taxon>Nocardiaceae</taxon>
        <taxon>Rhodococcus</taxon>
    </lineage>
</organism>
<keyword evidence="2" id="KW-1185">Reference proteome</keyword>